<feature type="transmembrane region" description="Helical" evidence="2">
    <location>
        <begin position="150"/>
        <end position="169"/>
    </location>
</feature>
<dbReference type="Proteomes" id="UP000001307">
    <property type="component" value="Unassembled WGS sequence"/>
</dbReference>
<evidence type="ECO:0000256" key="2">
    <source>
        <dbReference type="SAM" id="Phobius"/>
    </source>
</evidence>
<reference evidence="3" key="1">
    <citation type="journal article" date="2010" name="Science">
        <title>Plasticity of animal genome architecture unmasked by rapid evolution of a pelagic tunicate.</title>
        <authorList>
            <person name="Denoeud F."/>
            <person name="Henriet S."/>
            <person name="Mungpakdee S."/>
            <person name="Aury J.M."/>
            <person name="Da Silva C."/>
            <person name="Brinkmann H."/>
            <person name="Mikhaleva J."/>
            <person name="Olsen L.C."/>
            <person name="Jubin C."/>
            <person name="Canestro C."/>
            <person name="Bouquet J.M."/>
            <person name="Danks G."/>
            <person name="Poulain J."/>
            <person name="Campsteijn C."/>
            <person name="Adamski M."/>
            <person name="Cross I."/>
            <person name="Yadetie F."/>
            <person name="Muffato M."/>
            <person name="Louis A."/>
            <person name="Butcher S."/>
            <person name="Tsagkogeorga G."/>
            <person name="Konrad A."/>
            <person name="Singh S."/>
            <person name="Jensen M.F."/>
            <person name="Cong E.H."/>
            <person name="Eikeseth-Otteraa H."/>
            <person name="Noel B."/>
            <person name="Anthouard V."/>
            <person name="Porcel B.M."/>
            <person name="Kachouri-Lafond R."/>
            <person name="Nishino A."/>
            <person name="Ugolini M."/>
            <person name="Chourrout P."/>
            <person name="Nishida H."/>
            <person name="Aasland R."/>
            <person name="Huzurbazar S."/>
            <person name="Westhof E."/>
            <person name="Delsuc F."/>
            <person name="Lehrach H."/>
            <person name="Reinhardt R."/>
            <person name="Weissenbach J."/>
            <person name="Roy S.W."/>
            <person name="Artiguenave F."/>
            <person name="Postlethwait J.H."/>
            <person name="Manak J.R."/>
            <person name="Thompson E.M."/>
            <person name="Jaillon O."/>
            <person name="Du Pasquier L."/>
            <person name="Boudinot P."/>
            <person name="Liberles D.A."/>
            <person name="Volff J.N."/>
            <person name="Philippe H."/>
            <person name="Lenhard B."/>
            <person name="Roest Crollius H."/>
            <person name="Wincker P."/>
            <person name="Chourrout D."/>
        </authorList>
    </citation>
    <scope>NUCLEOTIDE SEQUENCE [LARGE SCALE GENOMIC DNA]</scope>
</reference>
<organism evidence="3">
    <name type="scientific">Oikopleura dioica</name>
    <name type="common">Tunicate</name>
    <dbReference type="NCBI Taxonomy" id="34765"/>
    <lineage>
        <taxon>Eukaryota</taxon>
        <taxon>Metazoa</taxon>
        <taxon>Chordata</taxon>
        <taxon>Tunicata</taxon>
        <taxon>Appendicularia</taxon>
        <taxon>Copelata</taxon>
        <taxon>Oikopleuridae</taxon>
        <taxon>Oikopleura</taxon>
    </lineage>
</organism>
<feature type="region of interest" description="Disordered" evidence="1">
    <location>
        <begin position="199"/>
        <end position="218"/>
    </location>
</feature>
<keyword evidence="2" id="KW-0812">Transmembrane</keyword>
<keyword evidence="2" id="KW-1133">Transmembrane helix</keyword>
<evidence type="ECO:0000313" key="4">
    <source>
        <dbReference type="Proteomes" id="UP000001307"/>
    </source>
</evidence>
<name>E4WYB3_OIKDI</name>
<protein>
    <submittedName>
        <fullName evidence="3">Uncharacterized protein</fullName>
    </submittedName>
</protein>
<proteinExistence type="predicted"/>
<dbReference type="EMBL" id="FN653018">
    <property type="protein sequence ID" value="CBY22357.1"/>
    <property type="molecule type" value="Genomic_DNA"/>
</dbReference>
<keyword evidence="4" id="KW-1185">Reference proteome</keyword>
<gene>
    <name evidence="3" type="ORF">GSOID_T00011916001</name>
</gene>
<evidence type="ECO:0000256" key="1">
    <source>
        <dbReference type="SAM" id="MobiDB-lite"/>
    </source>
</evidence>
<accession>E4WYB3</accession>
<dbReference type="AlphaFoldDB" id="E4WYB3"/>
<sequence length="246" mass="27240">MDLIGLIWFKAYKTVDSFQVFTKNFFYEFDFAMKMVSSGTVSKVANASKDVVRNVLDTVETVAKNVDLPTLPDLGSVIDHGSNLIDTESRSRIRQTAKAIAKGIGRHMDRLGGGFGKGLASVGNGLLGGLVPVATPAPPPASIINWPETFMVMAVLLVLLFGGFLFFLVRERRRVMRSRREYSRQREMELCRRVYSDEATSPPAYTPQLTSTSTGDRHLSKNASEALLDCATRYPKPAMRRPSTKV</sequence>
<keyword evidence="2" id="KW-0472">Membrane</keyword>
<evidence type="ECO:0000313" key="3">
    <source>
        <dbReference type="EMBL" id="CBY22357.1"/>
    </source>
</evidence>
<dbReference type="InParanoid" id="E4WYB3"/>